<evidence type="ECO:0000256" key="9">
    <source>
        <dbReference type="ARBA" id="ARBA00022989"/>
    </source>
</evidence>
<evidence type="ECO:0000256" key="5">
    <source>
        <dbReference type="ARBA" id="ARBA00022692"/>
    </source>
</evidence>
<comment type="cofactor">
    <cofactor evidence="1">
        <name>Zn(2+)</name>
        <dbReference type="ChEBI" id="CHEBI:29105"/>
    </cofactor>
</comment>
<accession>A0A1H1LEM3</accession>
<feature type="transmembrane region" description="Helical" evidence="12">
    <location>
        <begin position="28"/>
        <end position="56"/>
    </location>
</feature>
<evidence type="ECO:0000256" key="12">
    <source>
        <dbReference type="SAM" id="Phobius"/>
    </source>
</evidence>
<keyword evidence="11 12" id="KW-0472">Membrane</keyword>
<evidence type="ECO:0000256" key="1">
    <source>
        <dbReference type="ARBA" id="ARBA00001947"/>
    </source>
</evidence>
<proteinExistence type="predicted"/>
<evidence type="ECO:0000256" key="11">
    <source>
        <dbReference type="ARBA" id="ARBA00023136"/>
    </source>
</evidence>
<keyword evidence="6" id="KW-0479">Metal-binding</keyword>
<dbReference type="RefSeq" id="WP_092283077.1">
    <property type="nucleotide sequence ID" value="NZ_LT629763.1"/>
</dbReference>
<keyword evidence="7" id="KW-0378">Hydrolase</keyword>
<protein>
    <submittedName>
        <fullName evidence="14">Zn-dependent protease with chaperone function</fullName>
    </submittedName>
</protein>
<gene>
    <name evidence="14" type="ORF">SAMN05216271_0180</name>
</gene>
<dbReference type="GO" id="GO:0046872">
    <property type="term" value="F:metal ion binding"/>
    <property type="evidence" value="ECO:0007669"/>
    <property type="project" value="UniProtKB-KW"/>
</dbReference>
<keyword evidence="10" id="KW-0482">Metalloprotease</keyword>
<evidence type="ECO:0000259" key="13">
    <source>
        <dbReference type="Pfam" id="PF01435"/>
    </source>
</evidence>
<evidence type="ECO:0000313" key="14">
    <source>
        <dbReference type="EMBL" id="SDR72505.1"/>
    </source>
</evidence>
<feature type="transmembrane region" description="Helical" evidence="12">
    <location>
        <begin position="62"/>
        <end position="80"/>
    </location>
</feature>
<dbReference type="STRING" id="472181.SAMN05216271_0180"/>
<dbReference type="GO" id="GO:0006508">
    <property type="term" value="P:proteolysis"/>
    <property type="evidence" value="ECO:0007669"/>
    <property type="project" value="UniProtKB-KW"/>
</dbReference>
<evidence type="ECO:0000256" key="6">
    <source>
        <dbReference type="ARBA" id="ARBA00022723"/>
    </source>
</evidence>
<reference evidence="15" key="1">
    <citation type="submission" date="2016-10" db="EMBL/GenBank/DDBJ databases">
        <authorList>
            <person name="Varghese N."/>
            <person name="Submissions S."/>
        </authorList>
    </citation>
    <scope>NUCLEOTIDE SEQUENCE [LARGE SCALE GENOMIC DNA]</scope>
    <source>
        <strain evidence="15">JCM 14963</strain>
    </source>
</reference>
<dbReference type="InterPro" id="IPR050083">
    <property type="entry name" value="HtpX_protease"/>
</dbReference>
<evidence type="ECO:0000313" key="15">
    <source>
        <dbReference type="Proteomes" id="UP000243413"/>
    </source>
</evidence>
<evidence type="ECO:0000256" key="8">
    <source>
        <dbReference type="ARBA" id="ARBA00022833"/>
    </source>
</evidence>
<evidence type="ECO:0000256" key="7">
    <source>
        <dbReference type="ARBA" id="ARBA00022801"/>
    </source>
</evidence>
<keyword evidence="4 14" id="KW-0645">Protease</keyword>
<dbReference type="GO" id="GO:0004222">
    <property type="term" value="F:metalloendopeptidase activity"/>
    <property type="evidence" value="ECO:0007669"/>
    <property type="project" value="InterPro"/>
</dbReference>
<dbReference type="GO" id="GO:0005886">
    <property type="term" value="C:plasma membrane"/>
    <property type="evidence" value="ECO:0007669"/>
    <property type="project" value="UniProtKB-SubCell"/>
</dbReference>
<keyword evidence="3" id="KW-1003">Cell membrane</keyword>
<evidence type="ECO:0000256" key="10">
    <source>
        <dbReference type="ARBA" id="ARBA00023049"/>
    </source>
</evidence>
<dbReference type="Gene3D" id="3.30.2010.10">
    <property type="entry name" value="Metalloproteases ('zincins'), catalytic domain"/>
    <property type="match status" value="1"/>
</dbReference>
<evidence type="ECO:0000256" key="4">
    <source>
        <dbReference type="ARBA" id="ARBA00022670"/>
    </source>
</evidence>
<feature type="domain" description="Peptidase M48" evidence="13">
    <location>
        <begin position="138"/>
        <end position="328"/>
    </location>
</feature>
<dbReference type="Proteomes" id="UP000243413">
    <property type="component" value="Chromosome I"/>
</dbReference>
<dbReference type="Pfam" id="PF01435">
    <property type="entry name" value="Peptidase_M48"/>
    <property type="match status" value="1"/>
</dbReference>
<organism evidence="14 15">
    <name type="scientific">Halopseudomonas sabulinigri</name>
    <dbReference type="NCBI Taxonomy" id="472181"/>
    <lineage>
        <taxon>Bacteria</taxon>
        <taxon>Pseudomonadati</taxon>
        <taxon>Pseudomonadota</taxon>
        <taxon>Gammaproteobacteria</taxon>
        <taxon>Pseudomonadales</taxon>
        <taxon>Pseudomonadaceae</taxon>
        <taxon>Halopseudomonas</taxon>
    </lineage>
</organism>
<name>A0A1H1LEM3_9GAMM</name>
<dbReference type="OrthoDB" id="9789270at2"/>
<dbReference type="PANTHER" id="PTHR43221:SF1">
    <property type="entry name" value="PROTEASE HTPX"/>
    <property type="match status" value="1"/>
</dbReference>
<dbReference type="InterPro" id="IPR001915">
    <property type="entry name" value="Peptidase_M48"/>
</dbReference>
<evidence type="ECO:0000256" key="3">
    <source>
        <dbReference type="ARBA" id="ARBA00022475"/>
    </source>
</evidence>
<dbReference type="CDD" id="cd07328">
    <property type="entry name" value="M48_Ste24p_like"/>
    <property type="match status" value="1"/>
</dbReference>
<sequence length="617" mass="70656">MTNEQFDALVARLETQAQRHPFLYKSRVLLMALLGYGYITVMLIGLVMATLLSVLFLKVLGLKLAIPLLVLIWAVLKALWVRLDAPQGRRVTQREAPALFEMINDLRKRLKAPRFHRVLITDDFNACVVQTPRLGVFGWYRNYLVIGLPLMKSLSVEQFRAVLAHEFGHLAGGHGRISNWIYRLRLSWHRLMDSLTAGGHFGTFLFRRFFKWYVPYFTAFSFPLARANEYEADAAAARVTLPGAMAQALTAVNVVGSYLDERYWSDIHRSAVDLPRPAFAPFERLAERLSSDIEPASTQLWLEHALERKTTSADTHPSLSDRLQALQQTPHLVLPAREERADLLLGPALQSITQELDGQWEQAILPAWQQRYETATQGRKRLQELEVCITEGTALNASEAYERACLTEEFGSGVEAALEQFRQLQQQEPDNPVACFALGSRLLGRDDEAGLDLVQRAIALDEDAMLPGYELLRDFCWRHGQEAAAHAWHDKLMQRAELLQRARAEREHLSLKDKFDRHGLPDEVIAQVRACLKSIRGLRKVYLLRKRLNLFPEQPLYVVGFSCTPWWGIYRRKREAGIGQRIVDELNLPGEIFCLSVDGDNYRFGRKFRWKRGTRVR</sequence>
<evidence type="ECO:0000256" key="2">
    <source>
        <dbReference type="ARBA" id="ARBA00004651"/>
    </source>
</evidence>
<keyword evidence="8" id="KW-0862">Zinc</keyword>
<keyword evidence="9 12" id="KW-1133">Transmembrane helix</keyword>
<keyword evidence="5 12" id="KW-0812">Transmembrane</keyword>
<comment type="subcellular location">
    <subcellularLocation>
        <location evidence="2">Cell membrane</location>
        <topology evidence="2">Multi-pass membrane protein</topology>
    </subcellularLocation>
</comment>
<dbReference type="AlphaFoldDB" id="A0A1H1LEM3"/>
<dbReference type="EMBL" id="LT629763">
    <property type="protein sequence ID" value="SDR72505.1"/>
    <property type="molecule type" value="Genomic_DNA"/>
</dbReference>
<dbReference type="PANTHER" id="PTHR43221">
    <property type="entry name" value="PROTEASE HTPX"/>
    <property type="match status" value="1"/>
</dbReference>